<keyword evidence="1" id="KW-0704">Schiff base</keyword>
<dbReference type="STRING" id="1884261.A0A5C3QWB8"/>
<evidence type="ECO:0000313" key="2">
    <source>
        <dbReference type="EMBL" id="TFL06286.1"/>
    </source>
</evidence>
<keyword evidence="3" id="KW-1185">Reference proteome</keyword>
<dbReference type="EMBL" id="ML178815">
    <property type="protein sequence ID" value="TFL06286.1"/>
    <property type="molecule type" value="Genomic_DNA"/>
</dbReference>
<proteinExistence type="predicted"/>
<evidence type="ECO:0000313" key="3">
    <source>
        <dbReference type="Proteomes" id="UP000305067"/>
    </source>
</evidence>
<dbReference type="OrthoDB" id="1711136at2759"/>
<name>A0A5C3QWB8_9AGAR</name>
<dbReference type="Pfam" id="PF00923">
    <property type="entry name" value="TAL_FSA"/>
    <property type="match status" value="1"/>
</dbReference>
<organism evidence="2 3">
    <name type="scientific">Pterulicium gracile</name>
    <dbReference type="NCBI Taxonomy" id="1884261"/>
    <lineage>
        <taxon>Eukaryota</taxon>
        <taxon>Fungi</taxon>
        <taxon>Dikarya</taxon>
        <taxon>Basidiomycota</taxon>
        <taxon>Agaricomycotina</taxon>
        <taxon>Agaricomycetes</taxon>
        <taxon>Agaricomycetidae</taxon>
        <taxon>Agaricales</taxon>
        <taxon>Pleurotineae</taxon>
        <taxon>Pterulaceae</taxon>
        <taxon>Pterulicium</taxon>
    </lineage>
</organism>
<dbReference type="SUPFAM" id="SSF51569">
    <property type="entry name" value="Aldolase"/>
    <property type="match status" value="1"/>
</dbReference>
<dbReference type="Gene3D" id="3.20.20.70">
    <property type="entry name" value="Aldolase class I"/>
    <property type="match status" value="1"/>
</dbReference>
<dbReference type="GO" id="GO:0004801">
    <property type="term" value="F:transaldolase activity"/>
    <property type="evidence" value="ECO:0007669"/>
    <property type="project" value="TreeGrafter"/>
</dbReference>
<dbReference type="PANTHER" id="PTHR10683">
    <property type="entry name" value="TRANSALDOLASE"/>
    <property type="match status" value="1"/>
</dbReference>
<gene>
    <name evidence="2" type="ORF">BDV98DRAFT_559159</name>
</gene>
<sequence>MPQATLLSQIRDLVVVDVDSMDVDVAKKYTYDPATFFNMTSNQAILQGEVVRPHREALLEIAAKRISANLEQPDQDRLLLDALDVITVLIAKEVYPYIKGHVLAQTSPAYAYDKTATVSHATRLVQLFGEFGIPRERVCIKIPATPESMLACQELGSAGIKTLGTCLFSVPQALAASQAGCSYVSPYFNELRVHWEPALWKKLDNFLDHPSAEVIRSIIQAFKSTGSKTKVMPASLVLSDEVVAVVSLRPHHITLSPTALEQLAALPPSPLLELSAVSPTPAMAPTEVPDYLADNGAALRAAIAEDADVSRRIADALKIFGEEEAKTKELVRQMLQ</sequence>
<dbReference type="Proteomes" id="UP000305067">
    <property type="component" value="Unassembled WGS sequence"/>
</dbReference>
<dbReference type="PANTHER" id="PTHR10683:SF39">
    <property type="entry name" value="TRANSALDOLASE"/>
    <property type="match status" value="1"/>
</dbReference>
<reference evidence="2 3" key="1">
    <citation type="journal article" date="2019" name="Nat. Ecol. Evol.">
        <title>Megaphylogeny resolves global patterns of mushroom evolution.</title>
        <authorList>
            <person name="Varga T."/>
            <person name="Krizsan K."/>
            <person name="Foldi C."/>
            <person name="Dima B."/>
            <person name="Sanchez-Garcia M."/>
            <person name="Sanchez-Ramirez S."/>
            <person name="Szollosi G.J."/>
            <person name="Szarkandi J.G."/>
            <person name="Papp V."/>
            <person name="Albert L."/>
            <person name="Andreopoulos W."/>
            <person name="Angelini C."/>
            <person name="Antonin V."/>
            <person name="Barry K.W."/>
            <person name="Bougher N.L."/>
            <person name="Buchanan P."/>
            <person name="Buyck B."/>
            <person name="Bense V."/>
            <person name="Catcheside P."/>
            <person name="Chovatia M."/>
            <person name="Cooper J."/>
            <person name="Damon W."/>
            <person name="Desjardin D."/>
            <person name="Finy P."/>
            <person name="Geml J."/>
            <person name="Haridas S."/>
            <person name="Hughes K."/>
            <person name="Justo A."/>
            <person name="Karasinski D."/>
            <person name="Kautmanova I."/>
            <person name="Kiss B."/>
            <person name="Kocsube S."/>
            <person name="Kotiranta H."/>
            <person name="LaButti K.M."/>
            <person name="Lechner B.E."/>
            <person name="Liimatainen K."/>
            <person name="Lipzen A."/>
            <person name="Lukacs Z."/>
            <person name="Mihaltcheva S."/>
            <person name="Morgado L.N."/>
            <person name="Niskanen T."/>
            <person name="Noordeloos M.E."/>
            <person name="Ohm R.A."/>
            <person name="Ortiz-Santana B."/>
            <person name="Ovrebo C."/>
            <person name="Racz N."/>
            <person name="Riley R."/>
            <person name="Savchenko A."/>
            <person name="Shiryaev A."/>
            <person name="Soop K."/>
            <person name="Spirin V."/>
            <person name="Szebenyi C."/>
            <person name="Tomsovsky M."/>
            <person name="Tulloss R.E."/>
            <person name="Uehling J."/>
            <person name="Grigoriev I.V."/>
            <person name="Vagvolgyi C."/>
            <person name="Papp T."/>
            <person name="Martin F.M."/>
            <person name="Miettinen O."/>
            <person name="Hibbett D.S."/>
            <person name="Nagy L.G."/>
        </authorList>
    </citation>
    <scope>NUCLEOTIDE SEQUENCE [LARGE SCALE GENOMIC DNA]</scope>
    <source>
        <strain evidence="2 3">CBS 309.79</strain>
    </source>
</reference>
<evidence type="ECO:0000256" key="1">
    <source>
        <dbReference type="ARBA" id="ARBA00023270"/>
    </source>
</evidence>
<dbReference type="GO" id="GO:0009052">
    <property type="term" value="P:pentose-phosphate shunt, non-oxidative branch"/>
    <property type="evidence" value="ECO:0007669"/>
    <property type="project" value="TreeGrafter"/>
</dbReference>
<dbReference type="GO" id="GO:0005975">
    <property type="term" value="P:carbohydrate metabolic process"/>
    <property type="evidence" value="ECO:0007669"/>
    <property type="project" value="InterPro"/>
</dbReference>
<accession>A0A5C3QWB8</accession>
<dbReference type="InterPro" id="IPR013785">
    <property type="entry name" value="Aldolase_TIM"/>
</dbReference>
<dbReference type="InterPro" id="IPR001585">
    <property type="entry name" value="TAL/FSA"/>
</dbReference>
<dbReference type="AlphaFoldDB" id="A0A5C3QWB8"/>
<protein>
    <submittedName>
        <fullName evidence="2">Aldolase</fullName>
    </submittedName>
</protein>